<feature type="transmembrane region" description="Helical" evidence="1">
    <location>
        <begin position="76"/>
        <end position="95"/>
    </location>
</feature>
<dbReference type="PANTHER" id="PTHR18640">
    <property type="entry name" value="SOLUTE CARRIER FAMILY 10 MEMBER 7"/>
    <property type="match status" value="1"/>
</dbReference>
<feature type="transmembrane region" description="Helical" evidence="1">
    <location>
        <begin position="7"/>
        <end position="29"/>
    </location>
</feature>
<comment type="caution">
    <text evidence="2">The sequence shown here is derived from an EMBL/GenBank/DDBJ whole genome shotgun (WGS) entry which is preliminary data.</text>
</comment>
<feature type="transmembrane region" description="Helical" evidence="1">
    <location>
        <begin position="231"/>
        <end position="255"/>
    </location>
</feature>
<evidence type="ECO:0000256" key="1">
    <source>
        <dbReference type="SAM" id="Phobius"/>
    </source>
</evidence>
<dbReference type="Proteomes" id="UP000235122">
    <property type="component" value="Unassembled WGS sequence"/>
</dbReference>
<evidence type="ECO:0000313" key="3">
    <source>
        <dbReference type="Proteomes" id="UP000235122"/>
    </source>
</evidence>
<organism evidence="2 3">
    <name type="scientific">Winkia neuii</name>
    <dbReference type="NCBI Taxonomy" id="33007"/>
    <lineage>
        <taxon>Bacteria</taxon>
        <taxon>Bacillati</taxon>
        <taxon>Actinomycetota</taxon>
        <taxon>Actinomycetes</taxon>
        <taxon>Actinomycetales</taxon>
        <taxon>Actinomycetaceae</taxon>
        <taxon>Winkia</taxon>
    </lineage>
</organism>
<keyword evidence="1" id="KW-0812">Transmembrane</keyword>
<dbReference type="InterPro" id="IPR016833">
    <property type="entry name" value="Put_Na-Bile_cotransptr"/>
</dbReference>
<dbReference type="PANTHER" id="PTHR18640:SF5">
    <property type="entry name" value="SODIUM_BILE ACID COTRANSPORTER 7"/>
    <property type="match status" value="1"/>
</dbReference>
<dbReference type="STRING" id="33007.HMPREF3198_01970"/>
<reference evidence="2 3" key="1">
    <citation type="submission" date="2017-12" db="EMBL/GenBank/DDBJ databases">
        <title>Phylogenetic diversity of female urinary microbiome.</title>
        <authorList>
            <person name="Thomas-White K."/>
            <person name="Wolfe A.J."/>
        </authorList>
    </citation>
    <scope>NUCLEOTIDE SEQUENCE [LARGE SCALE GENOMIC DNA]</scope>
    <source>
        <strain evidence="2 3">UMB0402</strain>
    </source>
</reference>
<feature type="transmembrane region" description="Helical" evidence="1">
    <location>
        <begin position="206"/>
        <end position="225"/>
    </location>
</feature>
<gene>
    <name evidence="2" type="ORF">CYJ19_10705</name>
</gene>
<dbReference type="GeneID" id="35867137"/>
<dbReference type="PIRSF" id="PIRSF026166">
    <property type="entry name" value="UCP026166"/>
    <property type="match status" value="1"/>
</dbReference>
<keyword evidence="3" id="KW-1185">Reference proteome</keyword>
<keyword evidence="1" id="KW-1133">Transmembrane helix</keyword>
<protein>
    <submittedName>
        <fullName evidence="2">Bile acid:sodium symporter</fullName>
    </submittedName>
</protein>
<dbReference type="AlphaFoldDB" id="A0A2I1IKN0"/>
<evidence type="ECO:0000313" key="2">
    <source>
        <dbReference type="EMBL" id="PKY71676.1"/>
    </source>
</evidence>
<proteinExistence type="predicted"/>
<feature type="transmembrane region" description="Helical" evidence="1">
    <location>
        <begin position="35"/>
        <end position="55"/>
    </location>
</feature>
<dbReference type="EMBL" id="PKKO01000006">
    <property type="protein sequence ID" value="PKY71676.1"/>
    <property type="molecule type" value="Genomic_DNA"/>
</dbReference>
<dbReference type="InterPro" id="IPR038770">
    <property type="entry name" value="Na+/solute_symporter_sf"/>
</dbReference>
<dbReference type="RefSeq" id="WP_024331449.1">
    <property type="nucleotide sequence ID" value="NZ_JASOXK010000004.1"/>
</dbReference>
<dbReference type="Pfam" id="PF13593">
    <property type="entry name" value="SBF_like"/>
    <property type="match status" value="1"/>
</dbReference>
<dbReference type="Gene3D" id="1.20.1530.20">
    <property type="match status" value="1"/>
</dbReference>
<sequence length="324" mass="33537">MRKLPPALSSLADPFIIGILVVLTIGIMVPIPPRAISVLGIIGTWAVVALFFLYGGRLSTAEVVAGLKNVKVQGSVALATFVIFPILGAVSFPLWEHLLGGTFATGILYLTLLPSTVQSSVAFVSIARGNIGAAVCSATISNIAGMVITPLLVMLLMGASAGVSLGSIGNIILQLLVPFVAGQLLQPKIGTWLRAHRGLTKAVDQGTILVIVASSVAGATARGLWSRISLGQVLLLVGASAIILAIMLCLTWFGAKALHMPKGDQIVVLMCGSKKSLATGLPMAAIIFPASTLAAVTVPIIVFHQLQLIVCATLAQTLARRSQL</sequence>
<keyword evidence="1" id="KW-0472">Membrane</keyword>
<feature type="transmembrane region" description="Helical" evidence="1">
    <location>
        <begin position="134"/>
        <end position="157"/>
    </location>
</feature>
<dbReference type="GO" id="GO:0005886">
    <property type="term" value="C:plasma membrane"/>
    <property type="evidence" value="ECO:0007669"/>
    <property type="project" value="TreeGrafter"/>
</dbReference>
<name>A0A2I1IKN0_9ACTO</name>
<accession>A0A2I1IKN0</accession>
<feature type="transmembrane region" description="Helical" evidence="1">
    <location>
        <begin position="276"/>
        <end position="296"/>
    </location>
</feature>
<feature type="transmembrane region" description="Helical" evidence="1">
    <location>
        <begin position="107"/>
        <end position="127"/>
    </location>
</feature>